<keyword evidence="2" id="KW-1185">Reference proteome</keyword>
<evidence type="ECO:0000313" key="1">
    <source>
        <dbReference type="EnsemblPlants" id="AVESA.00010b.r2.7CG0715850.2.CDS"/>
    </source>
</evidence>
<sequence length="732" mass="82451">MSEGTVNGDREPQTSGQQFWNSTITNLSHGAQDLWKSPKGTVIRIEVLVSLVAGVLILLAIFGSRRRRSRNWFLQKGVFAAYTLSFSLATYILGSMQSSGVKSSMYPIWSISLIMLHGSTDSITAYSLDDNKQQATFPHQALMSFASAVLLLFTVPTNYSYALAYTTVIAFGRYALRFMACRQASYSWHTSKVIADYMYDQQNESVSVPATMEDCNYLVDWSGNTTKFDALTYATQLTVDTVKNEIIDIGKVWRCKEMSLGPELKDSCLSFSLFQLLSRRFFGYACDESKARAHNFVFGVLLSENQDGATDYNRVFNVIEVELAFMYDFFFTKCALMYYTSPAITMWSLVSVFGISITAYITVRAPVKITQDNSPIVSTIIDDMVITLVILASSALLEFLQLLVYWMGIWGRVSFVCQSLREREISDTRASRNKLCRRASCHIITLKEILAKIGLHCASNRHYWRHKLGQYSLLDSVQYSWFAYVLHEALRSWASRVGKKAGKSVELPDEVKEALVRSLKRTGGTLSNGKSSLASNGAQHLSWACTWVMHSDTSWSQRKQNQTHIILTWHIATCYCEMLALSPEFKVPFRIATKLSKYCAYLVVCAPRFLPGHHYDTRCKFDAAAAEAAAILQRGTGKYEAIKSLTVPEETKKIFESGVKLGKQLEDMEEGNRWLVLADFWAEMMLYVAPSDNVKEHIEQLARGGEFITHLWALLSHAGILEREPDHPAGGV</sequence>
<accession>A0ACD6A8V3</accession>
<proteinExistence type="predicted"/>
<dbReference type="Proteomes" id="UP001732700">
    <property type="component" value="Chromosome 7C"/>
</dbReference>
<evidence type="ECO:0000313" key="2">
    <source>
        <dbReference type="Proteomes" id="UP001732700"/>
    </source>
</evidence>
<reference evidence="1" key="2">
    <citation type="submission" date="2025-09" db="UniProtKB">
        <authorList>
            <consortium name="EnsemblPlants"/>
        </authorList>
    </citation>
    <scope>IDENTIFICATION</scope>
</reference>
<organism evidence="1 2">
    <name type="scientific">Avena sativa</name>
    <name type="common">Oat</name>
    <dbReference type="NCBI Taxonomy" id="4498"/>
    <lineage>
        <taxon>Eukaryota</taxon>
        <taxon>Viridiplantae</taxon>
        <taxon>Streptophyta</taxon>
        <taxon>Embryophyta</taxon>
        <taxon>Tracheophyta</taxon>
        <taxon>Spermatophyta</taxon>
        <taxon>Magnoliopsida</taxon>
        <taxon>Liliopsida</taxon>
        <taxon>Poales</taxon>
        <taxon>Poaceae</taxon>
        <taxon>BOP clade</taxon>
        <taxon>Pooideae</taxon>
        <taxon>Poodae</taxon>
        <taxon>Poeae</taxon>
        <taxon>Poeae Chloroplast Group 1 (Aveneae type)</taxon>
        <taxon>Aveninae</taxon>
        <taxon>Avena</taxon>
    </lineage>
</organism>
<dbReference type="EnsemblPlants" id="AVESA.00010b.r2.7CG0715850.2">
    <property type="protein sequence ID" value="AVESA.00010b.r2.7CG0715850.2.CDS"/>
    <property type="gene ID" value="AVESA.00010b.r2.7CG0715850"/>
</dbReference>
<name>A0ACD6A8V3_AVESA</name>
<protein>
    <submittedName>
        <fullName evidence="1">Uncharacterized protein</fullName>
    </submittedName>
</protein>
<reference evidence="1" key="1">
    <citation type="submission" date="2021-05" db="EMBL/GenBank/DDBJ databases">
        <authorList>
            <person name="Scholz U."/>
            <person name="Mascher M."/>
            <person name="Fiebig A."/>
        </authorList>
    </citation>
    <scope>NUCLEOTIDE SEQUENCE [LARGE SCALE GENOMIC DNA]</scope>
</reference>